<gene>
    <name evidence="1" type="ORF">S12H4_63710</name>
</gene>
<dbReference type="EMBL" id="BARW01043593">
    <property type="protein sequence ID" value="GAJ20908.1"/>
    <property type="molecule type" value="Genomic_DNA"/>
</dbReference>
<dbReference type="AlphaFoldDB" id="X1UTR4"/>
<comment type="caution">
    <text evidence="1">The sequence shown here is derived from an EMBL/GenBank/DDBJ whole genome shotgun (WGS) entry which is preliminary data.</text>
</comment>
<feature type="non-terminal residue" evidence="1">
    <location>
        <position position="1"/>
    </location>
</feature>
<reference evidence="1" key="1">
    <citation type="journal article" date="2014" name="Front. Microbiol.">
        <title>High frequency of phylogenetically diverse reductive dehalogenase-homologous genes in deep subseafloor sedimentary metagenomes.</title>
        <authorList>
            <person name="Kawai M."/>
            <person name="Futagami T."/>
            <person name="Toyoda A."/>
            <person name="Takaki Y."/>
            <person name="Nishi S."/>
            <person name="Hori S."/>
            <person name="Arai W."/>
            <person name="Tsubouchi T."/>
            <person name="Morono Y."/>
            <person name="Uchiyama I."/>
            <person name="Ito T."/>
            <person name="Fujiyama A."/>
            <person name="Inagaki F."/>
            <person name="Takami H."/>
        </authorList>
    </citation>
    <scope>NUCLEOTIDE SEQUENCE</scope>
    <source>
        <strain evidence="1">Expedition CK06-06</strain>
    </source>
</reference>
<evidence type="ECO:0000313" key="1">
    <source>
        <dbReference type="EMBL" id="GAJ20908.1"/>
    </source>
</evidence>
<name>X1UTR4_9ZZZZ</name>
<protein>
    <submittedName>
        <fullName evidence="1">Uncharacterized protein</fullName>
    </submittedName>
</protein>
<proteinExistence type="predicted"/>
<accession>X1UTR4</accession>
<organism evidence="1">
    <name type="scientific">marine sediment metagenome</name>
    <dbReference type="NCBI Taxonomy" id="412755"/>
    <lineage>
        <taxon>unclassified sequences</taxon>
        <taxon>metagenomes</taxon>
        <taxon>ecological metagenomes</taxon>
    </lineage>
</organism>
<feature type="non-terminal residue" evidence="1">
    <location>
        <position position="30"/>
    </location>
</feature>
<sequence length="30" mass="3208">TDTEFTAGKLYITDNIGDITGGVLFSFVLV</sequence>